<dbReference type="GO" id="GO:0042256">
    <property type="term" value="P:cytosolic ribosome assembly"/>
    <property type="evidence" value="ECO:0007669"/>
    <property type="project" value="UniProtKB-UniRule"/>
</dbReference>
<dbReference type="KEGG" id="udi:ASNER_140"/>
<organism evidence="3 4">
    <name type="scientific">Candidatus Uzinura diaspidicola str. ASNER</name>
    <dbReference type="NCBI Taxonomy" id="1133592"/>
    <lineage>
        <taxon>Bacteria</taxon>
        <taxon>Pseudomonadati</taxon>
        <taxon>Bacteroidota</taxon>
        <taxon>Flavobacteriia</taxon>
        <taxon>Flavobacteriales</taxon>
        <taxon>Candidatus Uzinura</taxon>
    </lineage>
</organism>
<proteinExistence type="inferred from homology"/>
<sequence>MKLDNYSVLKAILNSIEKIKGTNIKIINLTKIENILFDYILICSASSSIQVSSIVSSVKEKIIGEKPFHIEGLINAQWVLMDYDNILVNIFQKSIRKYYDLETLWLKRLLKKKMMI</sequence>
<dbReference type="Pfam" id="PF02410">
    <property type="entry name" value="RsfS"/>
    <property type="match status" value="1"/>
</dbReference>
<dbReference type="GO" id="GO:0005737">
    <property type="term" value="C:cytoplasm"/>
    <property type="evidence" value="ECO:0007669"/>
    <property type="project" value="UniProtKB-SubCell"/>
</dbReference>
<dbReference type="InterPro" id="IPR004394">
    <property type="entry name" value="Iojap/RsfS/C7orf30"/>
</dbReference>
<evidence type="ECO:0000256" key="1">
    <source>
        <dbReference type="ARBA" id="ARBA00010574"/>
    </source>
</evidence>
<name>L7VK85_9FLAO</name>
<dbReference type="AlphaFoldDB" id="L7VK85"/>
<keyword evidence="2" id="KW-0963">Cytoplasm</keyword>
<comment type="subunit">
    <text evidence="2">Interacts with ribosomal protein uL14 (rplN).</text>
</comment>
<dbReference type="NCBIfam" id="TIGR00090">
    <property type="entry name" value="rsfS_iojap_ybeB"/>
    <property type="match status" value="1"/>
</dbReference>
<dbReference type="GO" id="GO:0017148">
    <property type="term" value="P:negative regulation of translation"/>
    <property type="evidence" value="ECO:0007669"/>
    <property type="project" value="UniProtKB-UniRule"/>
</dbReference>
<dbReference type="GO" id="GO:0043023">
    <property type="term" value="F:ribosomal large subunit binding"/>
    <property type="evidence" value="ECO:0007669"/>
    <property type="project" value="TreeGrafter"/>
</dbReference>
<dbReference type="HAMAP" id="MF_01477">
    <property type="entry name" value="Iojap_RsfS"/>
    <property type="match status" value="1"/>
</dbReference>
<comment type="subcellular location">
    <subcellularLocation>
        <location evidence="2">Cytoplasm</location>
    </subcellularLocation>
</comment>
<dbReference type="PANTHER" id="PTHR21043:SF0">
    <property type="entry name" value="MITOCHONDRIAL ASSEMBLY OF RIBOSOMAL LARGE SUBUNIT PROTEIN 1"/>
    <property type="match status" value="1"/>
</dbReference>
<dbReference type="PANTHER" id="PTHR21043">
    <property type="entry name" value="IOJAP SUPERFAMILY ORTHOLOG"/>
    <property type="match status" value="1"/>
</dbReference>
<evidence type="ECO:0000313" key="3">
    <source>
        <dbReference type="EMBL" id="AGC66901.1"/>
    </source>
</evidence>
<dbReference type="GO" id="GO:0090071">
    <property type="term" value="P:negative regulation of ribosome biogenesis"/>
    <property type="evidence" value="ECO:0007669"/>
    <property type="project" value="UniProtKB-UniRule"/>
</dbReference>
<keyword evidence="2" id="KW-0810">Translation regulation</keyword>
<evidence type="ECO:0000256" key="2">
    <source>
        <dbReference type="HAMAP-Rule" id="MF_01477"/>
    </source>
</evidence>
<evidence type="ECO:0000313" key="4">
    <source>
        <dbReference type="Proteomes" id="UP000011174"/>
    </source>
</evidence>
<comment type="function">
    <text evidence="2">Functions as a ribosomal silencing factor. Interacts with ribosomal protein uL14 (rplN), blocking formation of intersubunit bridge B8. Prevents association of the 30S and 50S ribosomal subunits and the formation of functional ribosomes, thus repressing translation.</text>
</comment>
<dbReference type="OrthoDB" id="9793681at2"/>
<dbReference type="HOGENOM" id="CLU_092688_2_2_10"/>
<dbReference type="InterPro" id="IPR043519">
    <property type="entry name" value="NT_sf"/>
</dbReference>
<accession>L7VK85</accession>
<keyword evidence="4" id="KW-1185">Reference proteome</keyword>
<dbReference type="STRING" id="1133592.ASNER_140"/>
<keyword evidence="2" id="KW-0678">Repressor</keyword>
<comment type="similarity">
    <text evidence="1 2">Belongs to the Iojap/RsfS family.</text>
</comment>
<dbReference type="SUPFAM" id="SSF81301">
    <property type="entry name" value="Nucleotidyltransferase"/>
    <property type="match status" value="1"/>
</dbReference>
<reference evidence="3 4" key="1">
    <citation type="journal article" date="2013" name="Environ. Microbiol.">
        <title>The nutrient supplying capabilities of Uzinura, an endosymbiont of armoured scale insects.</title>
        <authorList>
            <person name="Sabree Z.L."/>
            <person name="Huang C.Y."/>
            <person name="Okusu A."/>
            <person name="Moran N.A."/>
            <person name="Normark B.B."/>
        </authorList>
    </citation>
    <scope>NUCLEOTIDE SEQUENCE [LARGE SCALE GENOMIC DNA]</scope>
    <source>
        <strain evidence="3 4">ASNER</strain>
    </source>
</reference>
<dbReference type="EMBL" id="CP003263">
    <property type="protein sequence ID" value="AGC66901.1"/>
    <property type="molecule type" value="Genomic_DNA"/>
</dbReference>
<protein>
    <recommendedName>
        <fullName evidence="2">Ribosomal silencing factor RsfS</fullName>
    </recommendedName>
</protein>
<dbReference type="Gene3D" id="3.30.460.10">
    <property type="entry name" value="Beta Polymerase, domain 2"/>
    <property type="match status" value="1"/>
</dbReference>
<gene>
    <name evidence="2" type="primary">rsfS</name>
    <name evidence="3" type="ORF">ASNER_140</name>
</gene>
<dbReference type="Proteomes" id="UP000011174">
    <property type="component" value="Chromosome"/>
</dbReference>